<dbReference type="GO" id="GO:0000155">
    <property type="term" value="F:phosphorelay sensor kinase activity"/>
    <property type="evidence" value="ECO:0007669"/>
    <property type="project" value="InterPro"/>
</dbReference>
<feature type="domain" description="Histidine kinase" evidence="6">
    <location>
        <begin position="388"/>
        <end position="603"/>
    </location>
</feature>
<dbReference type="InterPro" id="IPR011006">
    <property type="entry name" value="CheY-like_superfamily"/>
</dbReference>
<dbReference type="EMBL" id="CP022098">
    <property type="protein sequence ID" value="ATB40376.1"/>
    <property type="molecule type" value="Genomic_DNA"/>
</dbReference>
<evidence type="ECO:0000256" key="2">
    <source>
        <dbReference type="ARBA" id="ARBA00012438"/>
    </source>
</evidence>
<dbReference type="InterPro" id="IPR003018">
    <property type="entry name" value="GAF"/>
</dbReference>
<dbReference type="SUPFAM" id="SSF55874">
    <property type="entry name" value="ATPase domain of HSP90 chaperone/DNA topoisomerase II/histidine kinase"/>
    <property type="match status" value="1"/>
</dbReference>
<dbReference type="InterPro" id="IPR036890">
    <property type="entry name" value="HATPase_C_sf"/>
</dbReference>
<evidence type="ECO:0000256" key="1">
    <source>
        <dbReference type="ARBA" id="ARBA00000085"/>
    </source>
</evidence>
<dbReference type="Gene3D" id="1.10.287.130">
    <property type="match status" value="1"/>
</dbReference>
<evidence type="ECO:0000313" key="8">
    <source>
        <dbReference type="Proteomes" id="UP000217257"/>
    </source>
</evidence>
<gene>
    <name evidence="7" type="ORF">CYFUS_005825</name>
</gene>
<dbReference type="SMART" id="SM00388">
    <property type="entry name" value="HisKA"/>
    <property type="match status" value="1"/>
</dbReference>
<dbReference type="PANTHER" id="PTHR43547">
    <property type="entry name" value="TWO-COMPONENT HISTIDINE KINASE"/>
    <property type="match status" value="1"/>
</dbReference>
<dbReference type="SMART" id="SM00387">
    <property type="entry name" value="HATPase_c"/>
    <property type="match status" value="1"/>
</dbReference>
<dbReference type="CDD" id="cd00082">
    <property type="entry name" value="HisKA"/>
    <property type="match status" value="1"/>
</dbReference>
<evidence type="ECO:0000256" key="3">
    <source>
        <dbReference type="ARBA" id="ARBA00022553"/>
    </source>
</evidence>
<dbReference type="InterPro" id="IPR036097">
    <property type="entry name" value="HisK_dim/P_sf"/>
</dbReference>
<dbReference type="SUPFAM" id="SSF52172">
    <property type="entry name" value="CheY-like"/>
    <property type="match status" value="1"/>
</dbReference>
<dbReference type="SUPFAM" id="SSF55781">
    <property type="entry name" value="GAF domain-like"/>
    <property type="match status" value="1"/>
</dbReference>
<dbReference type="EC" id="2.7.13.3" evidence="2"/>
<dbReference type="Pfam" id="PF02518">
    <property type="entry name" value="HATPase_c"/>
    <property type="match status" value="1"/>
</dbReference>
<dbReference type="AlphaFoldDB" id="A0A250JB23"/>
<dbReference type="PRINTS" id="PR00344">
    <property type="entry name" value="BCTRLSENSOR"/>
</dbReference>
<dbReference type="Proteomes" id="UP000217257">
    <property type="component" value="Chromosome"/>
</dbReference>
<dbReference type="PROSITE" id="PS50109">
    <property type="entry name" value="HIS_KIN"/>
    <property type="match status" value="1"/>
</dbReference>
<dbReference type="InterPro" id="IPR003661">
    <property type="entry name" value="HisK_dim/P_dom"/>
</dbReference>
<keyword evidence="5 7" id="KW-0418">Kinase</keyword>
<dbReference type="InterPro" id="IPR003594">
    <property type="entry name" value="HATPase_dom"/>
</dbReference>
<sequence>MSATDTVFAGGGKMGVLLRALDWSRTPLGPVEGWPASLRTSVSTMLGSPYPIALYWGPDYVLIYNDTFRPILGGKHPASVGMPAQQALSEAWDLLEPMLEDVRTSLVASYKQDLCIFMERQGFVEECFFTWSYIPTRDETGRFVGVFTIASETTRQVLSDRRFKTIRELSIRTALDKNVEGVFRSVEQVLRQAGADVPFALLYSVEKDKARLDASTGVERGGLAAPVELALDEDTPWPVAEVLRSGREMLVEDLGARLGVLPGGPWPEPTTRALLLPVTLGSNGEANAVLVAGLSPRLPLDEGYRDFLQLLARQVAADAARAGEEASVEGLEAGADDYLVKPFSARELLARVQSHLELARMRREAAAHETREVGLREAVHARDDFLSVASHELKTPLAALRLQLETLERTLPGEVRTLVSERLFAVRRQIQRLASLIETMLDVSLLAAGRLRLKLEPVDLAVLVADGVAQMREELARQECPLTLESEASLPGQLDATRLGQLLRNLLSNAARYGAGKSVRVRLRREGSHALLEVVDHGPGVKPEHQARIFNRFERAVSSRHFGGLGLGLWVSRQVVEAHGGSISVTDTPGGGATFTVELPLHEG</sequence>
<dbReference type="Gene3D" id="3.30.565.10">
    <property type="entry name" value="Histidine kinase-like ATPase, C-terminal domain"/>
    <property type="match status" value="1"/>
</dbReference>
<evidence type="ECO:0000256" key="5">
    <source>
        <dbReference type="ARBA" id="ARBA00022777"/>
    </source>
</evidence>
<accession>A0A250JB23</accession>
<evidence type="ECO:0000259" key="6">
    <source>
        <dbReference type="PROSITE" id="PS50109"/>
    </source>
</evidence>
<dbReference type="RefSeq" id="WP_232536880.1">
    <property type="nucleotide sequence ID" value="NZ_CP022098.1"/>
</dbReference>
<protein>
    <recommendedName>
        <fullName evidence="2">histidine kinase</fullName>
        <ecNumber evidence="2">2.7.13.3</ecNumber>
    </recommendedName>
</protein>
<proteinExistence type="predicted"/>
<keyword evidence="3" id="KW-0597">Phosphoprotein</keyword>
<evidence type="ECO:0000313" key="7">
    <source>
        <dbReference type="EMBL" id="ATB40376.1"/>
    </source>
</evidence>
<dbReference type="Gene3D" id="3.30.450.20">
    <property type="entry name" value="PAS domain"/>
    <property type="match status" value="1"/>
</dbReference>
<dbReference type="FunFam" id="3.30.565.10:FF:000006">
    <property type="entry name" value="Sensor histidine kinase WalK"/>
    <property type="match status" value="1"/>
</dbReference>
<dbReference type="InterPro" id="IPR004358">
    <property type="entry name" value="Sig_transdc_His_kin-like_C"/>
</dbReference>
<dbReference type="SUPFAM" id="SSF47384">
    <property type="entry name" value="Homodimeric domain of signal transducing histidine kinase"/>
    <property type="match status" value="1"/>
</dbReference>
<dbReference type="KEGG" id="cfus:CYFUS_005825"/>
<organism evidence="7 8">
    <name type="scientific">Cystobacter fuscus</name>
    <dbReference type="NCBI Taxonomy" id="43"/>
    <lineage>
        <taxon>Bacteria</taxon>
        <taxon>Pseudomonadati</taxon>
        <taxon>Myxococcota</taxon>
        <taxon>Myxococcia</taxon>
        <taxon>Myxococcales</taxon>
        <taxon>Cystobacterineae</taxon>
        <taxon>Archangiaceae</taxon>
        <taxon>Cystobacter</taxon>
    </lineage>
</organism>
<dbReference type="Pfam" id="PF00512">
    <property type="entry name" value="HisKA"/>
    <property type="match status" value="1"/>
</dbReference>
<keyword evidence="4" id="KW-0808">Transferase</keyword>
<dbReference type="CDD" id="cd00075">
    <property type="entry name" value="HATPase"/>
    <property type="match status" value="1"/>
</dbReference>
<dbReference type="Gene3D" id="6.10.250.690">
    <property type="match status" value="1"/>
</dbReference>
<dbReference type="Pfam" id="PF13185">
    <property type="entry name" value="GAF_2"/>
    <property type="match status" value="1"/>
</dbReference>
<dbReference type="InterPro" id="IPR005467">
    <property type="entry name" value="His_kinase_dom"/>
</dbReference>
<name>A0A250JB23_9BACT</name>
<comment type="catalytic activity">
    <reaction evidence="1">
        <text>ATP + protein L-histidine = ADP + protein N-phospho-L-histidine.</text>
        <dbReference type="EC" id="2.7.13.3"/>
    </reaction>
</comment>
<evidence type="ECO:0000256" key="4">
    <source>
        <dbReference type="ARBA" id="ARBA00022679"/>
    </source>
</evidence>
<dbReference type="PANTHER" id="PTHR43547:SF2">
    <property type="entry name" value="HYBRID SIGNAL TRANSDUCTION HISTIDINE KINASE C"/>
    <property type="match status" value="1"/>
</dbReference>
<reference evidence="7 8" key="1">
    <citation type="submission" date="2017-06" db="EMBL/GenBank/DDBJ databases">
        <title>Sequencing and comparative analysis of myxobacterial genomes.</title>
        <authorList>
            <person name="Rupp O."/>
            <person name="Goesmann A."/>
            <person name="Sogaard-Andersen L."/>
        </authorList>
    </citation>
    <scope>NUCLEOTIDE SEQUENCE [LARGE SCALE GENOMIC DNA]</scope>
    <source>
        <strain evidence="7 8">DSM 52655</strain>
    </source>
</reference>